<dbReference type="InterPro" id="IPR047817">
    <property type="entry name" value="ABC2_TM_bact-type"/>
</dbReference>
<dbReference type="OrthoDB" id="266913at2"/>
<dbReference type="RefSeq" id="WP_119600772.1">
    <property type="nucleotide sequence ID" value="NZ_QXQA01000010.1"/>
</dbReference>
<dbReference type="InterPro" id="IPR013525">
    <property type="entry name" value="ABC2_TM"/>
</dbReference>
<dbReference type="GO" id="GO:0140359">
    <property type="term" value="F:ABC-type transporter activity"/>
    <property type="evidence" value="ECO:0007669"/>
    <property type="project" value="InterPro"/>
</dbReference>
<name>A0A3A1V1L1_9BACL</name>
<evidence type="ECO:0000259" key="9">
    <source>
        <dbReference type="PROSITE" id="PS51012"/>
    </source>
</evidence>
<evidence type="ECO:0000256" key="5">
    <source>
        <dbReference type="ARBA" id="ARBA00022692"/>
    </source>
</evidence>
<evidence type="ECO:0000313" key="11">
    <source>
        <dbReference type="Proteomes" id="UP000266482"/>
    </source>
</evidence>
<dbReference type="Pfam" id="PF12698">
    <property type="entry name" value="ABC2_membrane_3"/>
    <property type="match status" value="1"/>
</dbReference>
<keyword evidence="7 8" id="KW-0472">Membrane</keyword>
<protein>
    <recommendedName>
        <fullName evidence="8">Transport permease protein</fullName>
    </recommendedName>
</protein>
<dbReference type="Proteomes" id="UP000266482">
    <property type="component" value="Unassembled WGS sequence"/>
</dbReference>
<feature type="domain" description="ABC transmembrane type-2" evidence="9">
    <location>
        <begin position="129"/>
        <end position="377"/>
    </location>
</feature>
<evidence type="ECO:0000256" key="2">
    <source>
        <dbReference type="ARBA" id="ARBA00007783"/>
    </source>
</evidence>
<gene>
    <name evidence="10" type="ORF">D3P08_16340</name>
</gene>
<dbReference type="AlphaFoldDB" id="A0A3A1V1L1"/>
<keyword evidence="3 8" id="KW-0813">Transport</keyword>
<feature type="transmembrane region" description="Helical" evidence="8">
    <location>
        <begin position="297"/>
        <end position="317"/>
    </location>
</feature>
<keyword evidence="4 8" id="KW-1003">Cell membrane</keyword>
<keyword evidence="11" id="KW-1185">Reference proteome</keyword>
<dbReference type="EMBL" id="QXQA01000010">
    <property type="protein sequence ID" value="RIX51480.1"/>
    <property type="molecule type" value="Genomic_DNA"/>
</dbReference>
<evidence type="ECO:0000256" key="4">
    <source>
        <dbReference type="ARBA" id="ARBA00022475"/>
    </source>
</evidence>
<feature type="transmembrane region" description="Helical" evidence="8">
    <location>
        <begin position="230"/>
        <end position="253"/>
    </location>
</feature>
<dbReference type="PANTHER" id="PTHR30294:SF45">
    <property type="entry name" value="LINEARMYCIN RESISTANCE PERMEASE PROTEIN LNRN"/>
    <property type="match status" value="1"/>
</dbReference>
<reference evidence="10 11" key="1">
    <citation type="submission" date="2018-09" db="EMBL/GenBank/DDBJ databases">
        <title>Paenibacillus aracenensis nov. sp. isolated from a cave in southern Spain.</title>
        <authorList>
            <person name="Jurado V."/>
            <person name="Gutierrez-Patricio S."/>
            <person name="Gonzalez-Pimentel J.L."/>
            <person name="Miller A.Z."/>
            <person name="Laiz L."/>
            <person name="Saiz-Jimenez C."/>
        </authorList>
    </citation>
    <scope>NUCLEOTIDE SEQUENCE [LARGE SCALE GENOMIC DNA]</scope>
    <source>
        <strain evidence="10 11">DSM 22867</strain>
    </source>
</reference>
<evidence type="ECO:0000256" key="3">
    <source>
        <dbReference type="ARBA" id="ARBA00022448"/>
    </source>
</evidence>
<sequence length="384" mass="42139">MKDTLWVFRRTMTTMLRSYKSLLLYLIGPIVGIGLSFLIYGNEQQVAFRVAVVNLDGEQAVAQDVASFLSGVERVKLSELQNAEEAREQVQTGKLDAALVLPSGFSQGMISGEGSAALELVSIDSSMAASYIRTYLDPHLESLTALGRTALETGTEFEEALAKYSSAASPVSAEVVEDRSVQRDMTNRSIGYLVLFMMFSAVNLSAFMIKEKENRTYFRLLTTPISGRTYTLSNVAANLVLLLAQIVAMLVVMKGLFHIDPGVPMWPLAIVLFLFAWVAVALSLVIVAFSRHSMTTLALQNLVIIPTCLLAGCMFPIDAMPESMQGIAKFLPQRWLLDAIDRLQQGTALTELGMHLLTLAAFALAFTLIAAYKFGHNKDTRTFI</sequence>
<dbReference type="GO" id="GO:0043190">
    <property type="term" value="C:ATP-binding cassette (ABC) transporter complex"/>
    <property type="evidence" value="ECO:0007669"/>
    <property type="project" value="InterPro"/>
</dbReference>
<comment type="similarity">
    <text evidence="2 8">Belongs to the ABC-2 integral membrane protein family.</text>
</comment>
<dbReference type="Gene3D" id="3.40.1710.10">
    <property type="entry name" value="abc type-2 transporter like domain"/>
    <property type="match status" value="1"/>
</dbReference>
<dbReference type="PROSITE" id="PS51012">
    <property type="entry name" value="ABC_TM2"/>
    <property type="match status" value="1"/>
</dbReference>
<evidence type="ECO:0000256" key="1">
    <source>
        <dbReference type="ARBA" id="ARBA00004651"/>
    </source>
</evidence>
<feature type="transmembrane region" description="Helical" evidence="8">
    <location>
        <begin position="21"/>
        <end position="40"/>
    </location>
</feature>
<keyword evidence="5 8" id="KW-0812">Transmembrane</keyword>
<organism evidence="10 11">
    <name type="scientific">Paenibacillus nanensis</name>
    <dbReference type="NCBI Taxonomy" id="393251"/>
    <lineage>
        <taxon>Bacteria</taxon>
        <taxon>Bacillati</taxon>
        <taxon>Bacillota</taxon>
        <taxon>Bacilli</taxon>
        <taxon>Bacillales</taxon>
        <taxon>Paenibacillaceae</taxon>
        <taxon>Paenibacillus</taxon>
    </lineage>
</organism>
<comment type="subcellular location">
    <subcellularLocation>
        <location evidence="1 8">Cell membrane</location>
        <topology evidence="1 8">Multi-pass membrane protein</topology>
    </subcellularLocation>
</comment>
<evidence type="ECO:0000256" key="7">
    <source>
        <dbReference type="ARBA" id="ARBA00023136"/>
    </source>
</evidence>
<dbReference type="InterPro" id="IPR051449">
    <property type="entry name" value="ABC-2_transporter_component"/>
</dbReference>
<dbReference type="PANTHER" id="PTHR30294">
    <property type="entry name" value="MEMBRANE COMPONENT OF ABC TRANSPORTER YHHJ-RELATED"/>
    <property type="match status" value="1"/>
</dbReference>
<dbReference type="InterPro" id="IPR000412">
    <property type="entry name" value="ABC_2_transport"/>
</dbReference>
<proteinExistence type="inferred from homology"/>
<feature type="transmembrane region" description="Helical" evidence="8">
    <location>
        <begin position="190"/>
        <end position="209"/>
    </location>
</feature>
<comment type="caution">
    <text evidence="10">The sequence shown here is derived from an EMBL/GenBank/DDBJ whole genome shotgun (WGS) entry which is preliminary data.</text>
</comment>
<dbReference type="PRINTS" id="PR00164">
    <property type="entry name" value="ABC2TRNSPORT"/>
</dbReference>
<evidence type="ECO:0000313" key="10">
    <source>
        <dbReference type="EMBL" id="RIX51480.1"/>
    </source>
</evidence>
<accession>A0A3A1V1L1</accession>
<evidence type="ECO:0000256" key="6">
    <source>
        <dbReference type="ARBA" id="ARBA00022989"/>
    </source>
</evidence>
<feature type="transmembrane region" description="Helical" evidence="8">
    <location>
        <begin position="265"/>
        <end position="290"/>
    </location>
</feature>
<keyword evidence="6 8" id="KW-1133">Transmembrane helix</keyword>
<feature type="transmembrane region" description="Helical" evidence="8">
    <location>
        <begin position="352"/>
        <end position="372"/>
    </location>
</feature>
<evidence type="ECO:0000256" key="8">
    <source>
        <dbReference type="RuleBase" id="RU361157"/>
    </source>
</evidence>